<evidence type="ECO:0000313" key="3">
    <source>
        <dbReference type="EMBL" id="QJE97704.1"/>
    </source>
</evidence>
<dbReference type="EMBL" id="CP051774">
    <property type="protein sequence ID" value="QJE97704.1"/>
    <property type="molecule type" value="Genomic_DNA"/>
</dbReference>
<protein>
    <submittedName>
        <fullName evidence="3">Uncharacterized protein</fullName>
    </submittedName>
</protein>
<keyword evidence="2" id="KW-0732">Signal</keyword>
<dbReference type="Proteomes" id="UP000501812">
    <property type="component" value="Chromosome"/>
</dbReference>
<proteinExistence type="predicted"/>
<feature type="region of interest" description="Disordered" evidence="1">
    <location>
        <begin position="180"/>
        <end position="199"/>
    </location>
</feature>
<gene>
    <name evidence="3" type="ORF">HHL09_18590</name>
</gene>
<feature type="chain" id="PRO_5032751503" evidence="2">
    <location>
        <begin position="21"/>
        <end position="199"/>
    </location>
</feature>
<dbReference type="AlphaFoldDB" id="A0A858RMJ2"/>
<feature type="signal peptide" evidence="2">
    <location>
        <begin position="1"/>
        <end position="20"/>
    </location>
</feature>
<dbReference type="RefSeq" id="WP_169456130.1">
    <property type="nucleotide sequence ID" value="NZ_CP051774.1"/>
</dbReference>
<evidence type="ECO:0000256" key="2">
    <source>
        <dbReference type="SAM" id="SignalP"/>
    </source>
</evidence>
<accession>A0A858RMJ2</accession>
<evidence type="ECO:0000256" key="1">
    <source>
        <dbReference type="SAM" id="MobiDB-lite"/>
    </source>
</evidence>
<evidence type="ECO:0000313" key="4">
    <source>
        <dbReference type="Proteomes" id="UP000501812"/>
    </source>
</evidence>
<organism evidence="3 4">
    <name type="scientific">Luteolibacter luteus</name>
    <dbReference type="NCBI Taxonomy" id="2728835"/>
    <lineage>
        <taxon>Bacteria</taxon>
        <taxon>Pseudomonadati</taxon>
        <taxon>Verrucomicrobiota</taxon>
        <taxon>Verrucomicrobiia</taxon>
        <taxon>Verrucomicrobiales</taxon>
        <taxon>Verrucomicrobiaceae</taxon>
        <taxon>Luteolibacter</taxon>
    </lineage>
</organism>
<sequence length="199" mass="21473">MIPRWQAVLVALLLPFSVSGQEAGGKFDWKEPKVGAGLFSDELGMLDREREEYANSLAGYASNRVAEAKASPASLTDARRLVALSLHLSPRNRKALVLNFQLSRGVLPEVLPGDYKPDVLARLLFTRSELLKKQGGAENTLLARIFIEISAEMDPKNDDAVYAAEVQRLDGANVNWNAVTDSKSAAPKKGAGEGEGGVP</sequence>
<reference evidence="3 4" key="1">
    <citation type="submission" date="2020-04" db="EMBL/GenBank/DDBJ databases">
        <title>Luteolibacter sp. G-1-1-1 isolated from soil.</title>
        <authorList>
            <person name="Dahal R.H."/>
        </authorList>
    </citation>
    <scope>NUCLEOTIDE SEQUENCE [LARGE SCALE GENOMIC DNA]</scope>
    <source>
        <strain evidence="3 4">G-1-1-1</strain>
    </source>
</reference>
<dbReference type="KEGG" id="luo:HHL09_18590"/>
<keyword evidence="4" id="KW-1185">Reference proteome</keyword>
<name>A0A858RMJ2_9BACT</name>